<reference evidence="2" key="1">
    <citation type="journal article" date="2020" name="bioRxiv">
        <title>Hybrid origin of Populus tomentosa Carr. identified through genome sequencing and phylogenomic analysis.</title>
        <authorList>
            <person name="An X."/>
            <person name="Gao K."/>
            <person name="Chen Z."/>
            <person name="Li J."/>
            <person name="Yang X."/>
            <person name="Yang X."/>
            <person name="Zhou J."/>
            <person name="Guo T."/>
            <person name="Zhao T."/>
            <person name="Huang S."/>
            <person name="Miao D."/>
            <person name="Khan W.U."/>
            <person name="Rao P."/>
            <person name="Ye M."/>
            <person name="Lei B."/>
            <person name="Liao W."/>
            <person name="Wang J."/>
            <person name="Ji L."/>
            <person name="Li Y."/>
            <person name="Guo B."/>
            <person name="Mustafa N.S."/>
            <person name="Li S."/>
            <person name="Yun Q."/>
            <person name="Keller S.R."/>
            <person name="Mao J."/>
            <person name="Zhang R."/>
            <person name="Strauss S.H."/>
        </authorList>
    </citation>
    <scope>NUCLEOTIDE SEQUENCE</scope>
    <source>
        <strain evidence="2">GM15</strain>
        <tissue evidence="2">Leaf</tissue>
    </source>
</reference>
<dbReference type="AlphaFoldDB" id="A0A8X8ABT7"/>
<gene>
    <name evidence="2" type="ORF">POTOM_014379</name>
</gene>
<feature type="compositionally biased region" description="Basic and acidic residues" evidence="1">
    <location>
        <begin position="57"/>
        <end position="68"/>
    </location>
</feature>
<feature type="region of interest" description="Disordered" evidence="1">
    <location>
        <begin position="45"/>
        <end position="70"/>
    </location>
</feature>
<dbReference type="PANTHER" id="PTHR38382:SF1">
    <property type="entry name" value="RNA-BINDING PROTEIN"/>
    <property type="match status" value="1"/>
</dbReference>
<proteinExistence type="predicted"/>
<feature type="compositionally biased region" description="Low complexity" evidence="1">
    <location>
        <begin position="190"/>
        <end position="199"/>
    </location>
</feature>
<keyword evidence="3" id="KW-1185">Reference proteome</keyword>
<feature type="region of interest" description="Disordered" evidence="1">
    <location>
        <begin position="190"/>
        <end position="256"/>
    </location>
</feature>
<comment type="caution">
    <text evidence="2">The sequence shown here is derived from an EMBL/GenBank/DDBJ whole genome shotgun (WGS) entry which is preliminary data.</text>
</comment>
<accession>A0A8X8ABT7</accession>
<evidence type="ECO:0000256" key="1">
    <source>
        <dbReference type="SAM" id="MobiDB-lite"/>
    </source>
</evidence>
<evidence type="ECO:0000313" key="2">
    <source>
        <dbReference type="EMBL" id="KAG6781473.1"/>
    </source>
</evidence>
<name>A0A8X8ABT7_POPTO</name>
<dbReference type="PANTHER" id="PTHR38382">
    <property type="entry name" value="RNA-BINDING PROTEIN"/>
    <property type="match status" value="1"/>
</dbReference>
<dbReference type="OrthoDB" id="753880at2759"/>
<protein>
    <submittedName>
        <fullName evidence="2">Uncharacterized protein</fullName>
    </submittedName>
</protein>
<feature type="region of interest" description="Disordered" evidence="1">
    <location>
        <begin position="148"/>
        <end position="178"/>
    </location>
</feature>
<sequence length="301" mass="33209">MNRQFIFTYRTRRFSFVQKESKRVEMHSKQKTIRVLGQRSIPSSFIFRSSNPSAKDSNQDEQREDSKKSPRISFSDFLDKKLHKSSVLAKTVKGKSRPFWTPLGPPSNGGGFTDQQIEVQKEKEERGSVLDDLVFQQFKPTRVEKGDDVISVGDGEKGDGMGPFSEKQTSSSSFGLGSSGDRAFGTSTTSSVIGSSHVGKVGTSTVNDVPGSRKRNLFGGGGQNHTARKPSLVLGVHPSPNQKGRKESFNGNKKQRPLYNHYANGSGWWDCDMEGVDSEEVGYGEIWEGVGSTTFGGIEWH</sequence>
<organism evidence="2 3">
    <name type="scientific">Populus tomentosa</name>
    <name type="common">Chinese white poplar</name>
    <dbReference type="NCBI Taxonomy" id="118781"/>
    <lineage>
        <taxon>Eukaryota</taxon>
        <taxon>Viridiplantae</taxon>
        <taxon>Streptophyta</taxon>
        <taxon>Embryophyta</taxon>
        <taxon>Tracheophyta</taxon>
        <taxon>Spermatophyta</taxon>
        <taxon>Magnoliopsida</taxon>
        <taxon>eudicotyledons</taxon>
        <taxon>Gunneridae</taxon>
        <taxon>Pentapetalae</taxon>
        <taxon>rosids</taxon>
        <taxon>fabids</taxon>
        <taxon>Malpighiales</taxon>
        <taxon>Salicaceae</taxon>
        <taxon>Saliceae</taxon>
        <taxon>Populus</taxon>
    </lineage>
</organism>
<evidence type="ECO:0000313" key="3">
    <source>
        <dbReference type="Proteomes" id="UP000886885"/>
    </source>
</evidence>
<dbReference type="Proteomes" id="UP000886885">
    <property type="component" value="Chromosome 3D"/>
</dbReference>
<dbReference type="EMBL" id="JAAWWB010000006">
    <property type="protein sequence ID" value="KAG6781473.1"/>
    <property type="molecule type" value="Genomic_DNA"/>
</dbReference>
<feature type="compositionally biased region" description="Basic and acidic residues" evidence="1">
    <location>
        <begin position="148"/>
        <end position="159"/>
    </location>
</feature>